<keyword evidence="2" id="KW-0238">DNA-binding</keyword>
<dbReference type="InterPro" id="IPR036390">
    <property type="entry name" value="WH_DNA-bd_sf"/>
</dbReference>
<dbReference type="SMART" id="SM00419">
    <property type="entry name" value="HTH_CRP"/>
    <property type="match status" value="1"/>
</dbReference>
<feature type="domain" description="Cyclic nucleotide-binding" evidence="4">
    <location>
        <begin position="11"/>
        <end position="134"/>
    </location>
</feature>
<sequence length="220" mass="25645">MTNIDLNKIEFFKGIDNEKIIADLTKIDYKILKFKKDDIVAFRGDEIKGMYINLKGTLVTEMLKDSGETKKIEELSNGKIMASAFIFGSFNNFPVDIIAKSDVEILYIEKKELLKLLTQDKILLERFLNEISGKAQFLSKNLWESISNKRIDKKLAEYFLNNEKNQIVELNISIKELSEYFNVSRPSLSRVLKELVDNKKIEKIKKGMYKILERNYLENL</sequence>
<dbReference type="SMART" id="SM00100">
    <property type="entry name" value="cNMP"/>
    <property type="match status" value="1"/>
</dbReference>
<reference evidence="5 6" key="1">
    <citation type="submission" date="2020-08" db="EMBL/GenBank/DDBJ databases">
        <authorList>
            <person name="Liu C."/>
            <person name="Sun Q."/>
        </authorList>
    </citation>
    <scope>NUCLEOTIDE SEQUENCE [LARGE SCALE GENOMIC DNA]</scope>
    <source>
        <strain evidence="5 6">NSJ-57</strain>
    </source>
</reference>
<dbReference type="KEGG" id="fho:H9Q81_06270"/>
<organism evidence="5 6">
    <name type="scientific">Fusobacterium hominis</name>
    <dbReference type="NCBI Taxonomy" id="2764326"/>
    <lineage>
        <taxon>Bacteria</taxon>
        <taxon>Fusobacteriati</taxon>
        <taxon>Fusobacteriota</taxon>
        <taxon>Fusobacteriia</taxon>
        <taxon>Fusobacteriales</taxon>
        <taxon>Fusobacteriaceae</taxon>
        <taxon>Fusobacterium</taxon>
    </lineage>
</organism>
<evidence type="ECO:0000256" key="3">
    <source>
        <dbReference type="ARBA" id="ARBA00023163"/>
    </source>
</evidence>
<dbReference type="Pfam" id="PF00027">
    <property type="entry name" value="cNMP_binding"/>
    <property type="match status" value="1"/>
</dbReference>
<proteinExistence type="predicted"/>
<dbReference type="Gene3D" id="2.60.120.10">
    <property type="entry name" value="Jelly Rolls"/>
    <property type="match status" value="1"/>
</dbReference>
<dbReference type="InterPro" id="IPR014710">
    <property type="entry name" value="RmlC-like_jellyroll"/>
</dbReference>
<dbReference type="RefSeq" id="WP_187422655.1">
    <property type="nucleotide sequence ID" value="NZ_CP060637.1"/>
</dbReference>
<dbReference type="GO" id="GO:0006355">
    <property type="term" value="P:regulation of DNA-templated transcription"/>
    <property type="evidence" value="ECO:0007669"/>
    <property type="project" value="InterPro"/>
</dbReference>
<dbReference type="SUPFAM" id="SSF46785">
    <property type="entry name" value="Winged helix' DNA-binding domain"/>
    <property type="match status" value="1"/>
</dbReference>
<protein>
    <submittedName>
        <fullName evidence="5">Crp/Fnr family transcriptional regulator</fullName>
    </submittedName>
</protein>
<dbReference type="PROSITE" id="PS50042">
    <property type="entry name" value="CNMP_BINDING_3"/>
    <property type="match status" value="1"/>
</dbReference>
<evidence type="ECO:0000313" key="5">
    <source>
        <dbReference type="EMBL" id="QNM14582.1"/>
    </source>
</evidence>
<dbReference type="SUPFAM" id="SSF51206">
    <property type="entry name" value="cAMP-binding domain-like"/>
    <property type="match status" value="1"/>
</dbReference>
<keyword evidence="3" id="KW-0804">Transcription</keyword>
<evidence type="ECO:0000313" key="6">
    <source>
        <dbReference type="Proteomes" id="UP000515913"/>
    </source>
</evidence>
<dbReference type="CDD" id="cd00038">
    <property type="entry name" value="CAP_ED"/>
    <property type="match status" value="1"/>
</dbReference>
<evidence type="ECO:0000256" key="2">
    <source>
        <dbReference type="ARBA" id="ARBA00023125"/>
    </source>
</evidence>
<gene>
    <name evidence="5" type="ORF">H9Q81_06270</name>
</gene>
<keyword evidence="6" id="KW-1185">Reference proteome</keyword>
<dbReference type="GO" id="GO:0003677">
    <property type="term" value="F:DNA binding"/>
    <property type="evidence" value="ECO:0007669"/>
    <property type="project" value="UniProtKB-KW"/>
</dbReference>
<keyword evidence="1" id="KW-0805">Transcription regulation</keyword>
<dbReference type="Proteomes" id="UP000515913">
    <property type="component" value="Chromosome"/>
</dbReference>
<dbReference type="InterPro" id="IPR018490">
    <property type="entry name" value="cNMP-bd_dom_sf"/>
</dbReference>
<name>A0A7G9GUV0_9FUSO</name>
<dbReference type="AlphaFoldDB" id="A0A7G9GUV0"/>
<evidence type="ECO:0000256" key="1">
    <source>
        <dbReference type="ARBA" id="ARBA00023015"/>
    </source>
</evidence>
<accession>A0A7G9GUV0</accession>
<evidence type="ECO:0000259" key="4">
    <source>
        <dbReference type="PROSITE" id="PS50042"/>
    </source>
</evidence>
<dbReference type="InterPro" id="IPR012318">
    <property type="entry name" value="HTH_CRP"/>
</dbReference>
<dbReference type="EMBL" id="CP060637">
    <property type="protein sequence ID" value="QNM14582.1"/>
    <property type="molecule type" value="Genomic_DNA"/>
</dbReference>
<dbReference type="InterPro" id="IPR000595">
    <property type="entry name" value="cNMP-bd_dom"/>
</dbReference>
<dbReference type="Pfam" id="PF13545">
    <property type="entry name" value="HTH_Crp_2"/>
    <property type="match status" value="1"/>
</dbReference>